<organism evidence="1 2">
    <name type="scientific">Neisseria elongata subsp. glycolytica ATCC 29315</name>
    <dbReference type="NCBI Taxonomy" id="546263"/>
    <lineage>
        <taxon>Bacteria</taxon>
        <taxon>Pseudomonadati</taxon>
        <taxon>Pseudomonadota</taxon>
        <taxon>Betaproteobacteria</taxon>
        <taxon>Neisseriales</taxon>
        <taxon>Neisseriaceae</taxon>
        <taxon>Neisseria</taxon>
    </lineage>
</organism>
<gene>
    <name evidence="1" type="ORF">NEIELOOT_00651</name>
</gene>
<comment type="caution">
    <text evidence="1">The sequence shown here is derived from an EMBL/GenBank/DDBJ whole genome shotgun (WGS) entry which is preliminary data.</text>
</comment>
<dbReference type="EMBL" id="ADBF01000016">
    <property type="protein sequence ID" value="EFE50494.1"/>
    <property type="molecule type" value="Genomic_DNA"/>
</dbReference>
<evidence type="ECO:0000313" key="1">
    <source>
        <dbReference type="EMBL" id="EFE50494.1"/>
    </source>
</evidence>
<proteinExistence type="predicted"/>
<dbReference type="Proteomes" id="UP000005536">
    <property type="component" value="Unassembled WGS sequence"/>
</dbReference>
<sequence length="59" mass="6812">MEPWFILDGCNPFQIRAAHRAAPYMQPYVLEHGLPFVFRDCGVRPSENPVLVFRRPVAV</sequence>
<accession>D4DNL8</accession>
<reference evidence="1 2" key="1">
    <citation type="submission" date="2010-02" db="EMBL/GenBank/DDBJ databases">
        <authorList>
            <person name="Weinstock G."/>
            <person name="Sodergren E."/>
            <person name="Clifton S."/>
            <person name="Fulton L."/>
            <person name="Fulton B."/>
            <person name="Courtney L."/>
            <person name="Fronick C."/>
            <person name="Harrison M."/>
            <person name="Strong C."/>
            <person name="Farmer C."/>
            <person name="Delahaunty K."/>
            <person name="Markovic C."/>
            <person name="Hall O."/>
            <person name="Minx P."/>
            <person name="Tomlinson C."/>
            <person name="Mitreva M."/>
            <person name="Nelson J."/>
            <person name="Hou S."/>
            <person name="Wollam A."/>
            <person name="Pepin K.H."/>
            <person name="Johnson M."/>
            <person name="Bhonagiri V."/>
            <person name="Zhang X."/>
            <person name="Suruliraj S."/>
            <person name="Warren W."/>
            <person name="Chinwalla A."/>
            <person name="Mardis E.R."/>
            <person name="Wilson R.K."/>
        </authorList>
    </citation>
    <scope>NUCLEOTIDE SEQUENCE [LARGE SCALE GENOMIC DNA]</scope>
    <source>
        <strain evidence="1 2">ATCC 29315</strain>
    </source>
</reference>
<dbReference type="AlphaFoldDB" id="D4DNL8"/>
<name>D4DNL8_NEIEG</name>
<evidence type="ECO:0000313" key="2">
    <source>
        <dbReference type="Proteomes" id="UP000005536"/>
    </source>
</evidence>
<protein>
    <submittedName>
        <fullName evidence="1">Uncharacterized protein</fullName>
    </submittedName>
</protein>